<evidence type="ECO:0000313" key="2">
    <source>
        <dbReference type="Proteomes" id="UP000472355"/>
    </source>
</evidence>
<protein>
    <submittedName>
        <fullName evidence="1">Uncharacterized protein</fullName>
    </submittedName>
</protein>
<comment type="caution">
    <text evidence="1">The sequence shown here is derived from an EMBL/GenBank/DDBJ whole genome shotgun (WGS) entry which is preliminary data.</text>
</comment>
<dbReference type="EMBL" id="SGKU01000003">
    <property type="protein sequence ID" value="NFA41313.1"/>
    <property type="molecule type" value="Genomic_DNA"/>
</dbReference>
<name>A0A6M0SJC1_CLOBO</name>
<sequence length="86" mass="10035">MLRSVMDMRLNEANENVQIVNNSEARELTKECRNLETRIGEFKPEISKELDFLIGKIILAYSKIYFEAGFKDGMKLIMEEFKVSVK</sequence>
<organism evidence="1 2">
    <name type="scientific">Clostridium botulinum</name>
    <dbReference type="NCBI Taxonomy" id="1491"/>
    <lineage>
        <taxon>Bacteria</taxon>
        <taxon>Bacillati</taxon>
        <taxon>Bacillota</taxon>
        <taxon>Clostridia</taxon>
        <taxon>Eubacteriales</taxon>
        <taxon>Clostridiaceae</taxon>
        <taxon>Clostridium</taxon>
    </lineage>
</organism>
<dbReference type="AlphaFoldDB" id="A0A6M0SJC1"/>
<evidence type="ECO:0000313" key="1">
    <source>
        <dbReference type="EMBL" id="NFA41313.1"/>
    </source>
</evidence>
<accession>A0A6M0SJC1</accession>
<gene>
    <name evidence="1" type="ORF">EXM65_01665</name>
</gene>
<reference evidence="1 2" key="1">
    <citation type="submission" date="2019-02" db="EMBL/GenBank/DDBJ databases">
        <title>Genome sequencing of Clostridium botulinum clinical isolates.</title>
        <authorList>
            <person name="Brunt J."/>
            <person name="Van Vliet A.H.M."/>
            <person name="Stringer S.C."/>
            <person name="Grant K.A."/>
            <person name="Carter A.C."/>
            <person name="Peck M.W."/>
        </authorList>
    </citation>
    <scope>NUCLEOTIDE SEQUENCE [LARGE SCALE GENOMIC DNA]</scope>
    <source>
        <strain evidence="1 2">H113700579</strain>
    </source>
</reference>
<proteinExistence type="predicted"/>
<dbReference type="Proteomes" id="UP000472355">
    <property type="component" value="Unassembled WGS sequence"/>
</dbReference>